<comment type="caution">
    <text evidence="19">The sequence shown here is derived from an EMBL/GenBank/DDBJ whole genome shotgun (WGS) entry which is preliminary data.</text>
</comment>
<reference evidence="19 20" key="1">
    <citation type="submission" date="2022-03" db="EMBL/GenBank/DDBJ databases">
        <authorList>
            <person name="Macdonald S."/>
            <person name="Ahmed S."/>
            <person name="Newling K."/>
        </authorList>
    </citation>
    <scope>NUCLEOTIDE SEQUENCE [LARGE SCALE GENOMIC DNA]</scope>
</reference>
<evidence type="ECO:0000313" key="19">
    <source>
        <dbReference type="EMBL" id="CAH8354500.1"/>
    </source>
</evidence>
<keyword evidence="11" id="KW-0496">Mitochondrion</keyword>
<proteinExistence type="inferred from homology"/>
<comment type="similarity">
    <text evidence="17">Belongs to the NDUFAF3 family.</text>
</comment>
<keyword evidence="14" id="KW-0294">Fucose metabolism</keyword>
<dbReference type="SUPFAM" id="SSF64076">
    <property type="entry name" value="MTH938-like"/>
    <property type="match status" value="1"/>
</dbReference>
<dbReference type="Gene3D" id="3.40.1230.10">
    <property type="entry name" value="MTH938-like"/>
    <property type="match status" value="1"/>
</dbReference>
<dbReference type="EMBL" id="CAKOAT010193710">
    <property type="protein sequence ID" value="CAH8354500.1"/>
    <property type="molecule type" value="Genomic_DNA"/>
</dbReference>
<organism evidence="19 20">
    <name type="scientific">Eruca vesicaria subsp. sativa</name>
    <name type="common">Garden rocket</name>
    <name type="synonym">Eruca sativa</name>
    <dbReference type="NCBI Taxonomy" id="29727"/>
    <lineage>
        <taxon>Eukaryota</taxon>
        <taxon>Viridiplantae</taxon>
        <taxon>Streptophyta</taxon>
        <taxon>Embryophyta</taxon>
        <taxon>Tracheophyta</taxon>
        <taxon>Spermatophyta</taxon>
        <taxon>Magnoliopsida</taxon>
        <taxon>eudicotyledons</taxon>
        <taxon>Gunneridae</taxon>
        <taxon>Pentapetalae</taxon>
        <taxon>rosids</taxon>
        <taxon>malvids</taxon>
        <taxon>Brassicales</taxon>
        <taxon>Brassicaceae</taxon>
        <taxon>Brassiceae</taxon>
        <taxon>Eruca</taxon>
    </lineage>
</organism>
<evidence type="ECO:0000256" key="13">
    <source>
        <dbReference type="ARBA" id="ARBA00023180"/>
    </source>
</evidence>
<keyword evidence="9" id="KW-0735">Signal-anchor</keyword>
<dbReference type="Proteomes" id="UP001642260">
    <property type="component" value="Unassembled WGS sequence"/>
</dbReference>
<evidence type="ECO:0000256" key="16">
    <source>
        <dbReference type="ARBA" id="ARBA00030350"/>
    </source>
</evidence>
<evidence type="ECO:0000256" key="7">
    <source>
        <dbReference type="ARBA" id="ARBA00022679"/>
    </source>
</evidence>
<dbReference type="PANTHER" id="PTHR31741">
    <property type="entry name" value="OS02G0726500 PROTEIN-RELATED"/>
    <property type="match status" value="1"/>
</dbReference>
<evidence type="ECO:0000256" key="14">
    <source>
        <dbReference type="ARBA" id="ARBA00023253"/>
    </source>
</evidence>
<sequence>MALPKNNSNSTKKKVSYISVPSQIINSLSSSSLQSLLVSPKKSSRCTNRFSYRNPRLWFLTLFLVSLFGMLKLGFNVDPISLPFSRYPCSTGQQQLLSFDGEEGKEEEHHAVSHLGLIPKNDTQFNSTLPTEGDFWKQPDGLGFKPCLGFSRQYRKDSNSILKNRWKYLLVVVSGGMNQQRNQIVDAVIIARILGASLVVPVLQVNVIWGDESEFADIFDLEHFKNVLADDVHIVSSLPSTHVMTRPVEEKRTPLHASPQWIRAHYLKRINRERVLLLRGLDSRLSNDLPSDLQKLRCKVAFQALRFSPRILELGNKLASRMLSEGQYLSLHLRMEKDVWVRTGCLPGLTPEYDEIVNSERERHPELLTGRSNMTYNQRKLAGLCPLTALEVTRLLKALEAPKDARIYWAGGEPLGGKEALEPLTKEFPHLYNKHDLALPGELEPFAKKASVMAAIDYIVCEKSDVFIPSHGGNMGHALQGQRAYAESMATRLKSMATLPKLIQSMRKEAPKHSNPVLPSLRRAFSLYDQINLIDNVPEDQLRFQEFNETSFTVNGVKYEGSLLCVGNLLMSWTPRQFSDITPDSLSIFQTIRPIPELLIVGCGRNIHPVTPEVRQFVKSIGMKLETVDSRNAASTYNILNEEGRVVAAALLPFGVTS</sequence>
<comment type="subcellular location">
    <subcellularLocation>
        <location evidence="2">Membrane</location>
        <topology evidence="2">Single-pass type II membrane protein</topology>
    </subcellularLocation>
    <subcellularLocation>
        <location evidence="1">Mitochondrion</location>
    </subcellularLocation>
</comment>
<comment type="similarity">
    <text evidence="4">Belongs to the glycosyltransferase GT106 family.</text>
</comment>
<dbReference type="Pfam" id="PF10250">
    <property type="entry name" value="O-FucT"/>
    <property type="match status" value="1"/>
</dbReference>
<evidence type="ECO:0000313" key="20">
    <source>
        <dbReference type="Proteomes" id="UP001642260"/>
    </source>
</evidence>
<gene>
    <name evidence="19" type="ORF">ERUC_LOCUS20255</name>
</gene>
<dbReference type="GO" id="GO:0016020">
    <property type="term" value="C:membrane"/>
    <property type="evidence" value="ECO:0007669"/>
    <property type="project" value="UniProtKB-SubCell"/>
</dbReference>
<name>A0ABC8K7H5_ERUVS</name>
<dbReference type="GO" id="GO:0005739">
    <property type="term" value="C:mitochondrion"/>
    <property type="evidence" value="ECO:0007669"/>
    <property type="project" value="UniProtKB-SubCell"/>
</dbReference>
<keyword evidence="15" id="KW-0119">Carbohydrate metabolism</keyword>
<feature type="transmembrane region" description="Helical" evidence="18">
    <location>
        <begin position="57"/>
        <end position="75"/>
    </location>
</feature>
<evidence type="ECO:0000256" key="10">
    <source>
        <dbReference type="ARBA" id="ARBA00022989"/>
    </source>
</evidence>
<dbReference type="CDD" id="cd05125">
    <property type="entry name" value="Mth938_2P1-like"/>
    <property type="match status" value="1"/>
</dbReference>
<evidence type="ECO:0000256" key="17">
    <source>
        <dbReference type="ARBA" id="ARBA00049984"/>
    </source>
</evidence>
<evidence type="ECO:0000256" key="2">
    <source>
        <dbReference type="ARBA" id="ARBA00004606"/>
    </source>
</evidence>
<keyword evidence="10 18" id="KW-1133">Transmembrane helix</keyword>
<keyword evidence="6" id="KW-0328">Glycosyltransferase</keyword>
<evidence type="ECO:0000256" key="1">
    <source>
        <dbReference type="ARBA" id="ARBA00004173"/>
    </source>
</evidence>
<keyword evidence="12 18" id="KW-0472">Membrane</keyword>
<evidence type="ECO:0000256" key="9">
    <source>
        <dbReference type="ARBA" id="ARBA00022968"/>
    </source>
</evidence>
<comment type="pathway">
    <text evidence="3">Glycan metabolism.</text>
</comment>
<dbReference type="Pfam" id="PF04430">
    <property type="entry name" value="DUF498"/>
    <property type="match status" value="1"/>
</dbReference>
<dbReference type="InterPro" id="IPR007523">
    <property type="entry name" value="NDUFAF3/AAMDC"/>
</dbReference>
<evidence type="ECO:0000256" key="12">
    <source>
        <dbReference type="ARBA" id="ARBA00023136"/>
    </source>
</evidence>
<keyword evidence="8 18" id="KW-0812">Transmembrane</keyword>
<dbReference type="InterPro" id="IPR019378">
    <property type="entry name" value="GDP-Fuc_O-FucTrfase"/>
</dbReference>
<protein>
    <recommendedName>
        <fullName evidence="5">NADH dehydrogenase [ubiquinone] 1 alpha subcomplex assembly factor 3</fullName>
    </recommendedName>
    <alternativeName>
        <fullName evidence="16">O-fucosyltransferase family protein</fullName>
    </alternativeName>
</protein>
<dbReference type="InterPro" id="IPR034095">
    <property type="entry name" value="NDUF3"/>
</dbReference>
<evidence type="ECO:0000256" key="8">
    <source>
        <dbReference type="ARBA" id="ARBA00022692"/>
    </source>
</evidence>
<evidence type="ECO:0000256" key="18">
    <source>
        <dbReference type="SAM" id="Phobius"/>
    </source>
</evidence>
<dbReference type="InterPro" id="IPR036748">
    <property type="entry name" value="MTH938-like_sf"/>
</dbReference>
<dbReference type="InterPro" id="IPR024709">
    <property type="entry name" value="FucosylTrfase_pln"/>
</dbReference>
<dbReference type="CDD" id="cd11299">
    <property type="entry name" value="O-FucT_plant"/>
    <property type="match status" value="1"/>
</dbReference>
<dbReference type="PANTHER" id="PTHR31741:SF66">
    <property type="entry name" value="O-FUCOSYLTRANSFERASE 20"/>
    <property type="match status" value="1"/>
</dbReference>
<keyword evidence="13" id="KW-0325">Glycoprotein</keyword>
<keyword evidence="7" id="KW-0808">Transferase</keyword>
<dbReference type="AlphaFoldDB" id="A0ABC8K7H5"/>
<evidence type="ECO:0000256" key="4">
    <source>
        <dbReference type="ARBA" id="ARBA00007737"/>
    </source>
</evidence>
<dbReference type="GO" id="GO:0006004">
    <property type="term" value="P:fucose metabolic process"/>
    <property type="evidence" value="ECO:0007669"/>
    <property type="project" value="UniProtKB-KW"/>
</dbReference>
<keyword evidence="20" id="KW-1185">Reference proteome</keyword>
<evidence type="ECO:0000256" key="6">
    <source>
        <dbReference type="ARBA" id="ARBA00022676"/>
    </source>
</evidence>
<evidence type="ECO:0000256" key="11">
    <source>
        <dbReference type="ARBA" id="ARBA00023128"/>
    </source>
</evidence>
<evidence type="ECO:0000256" key="5">
    <source>
        <dbReference type="ARBA" id="ARBA00021776"/>
    </source>
</evidence>
<evidence type="ECO:0000256" key="3">
    <source>
        <dbReference type="ARBA" id="ARBA00004881"/>
    </source>
</evidence>
<dbReference type="FunFam" id="3.40.1230.10:FF:000003">
    <property type="entry name" value="NADH dehydrogenase [ubiquinone] 1 alpha subcomplex assembly factor 3"/>
    <property type="match status" value="1"/>
</dbReference>
<evidence type="ECO:0000256" key="15">
    <source>
        <dbReference type="ARBA" id="ARBA00023277"/>
    </source>
</evidence>
<dbReference type="GO" id="GO:0016757">
    <property type="term" value="F:glycosyltransferase activity"/>
    <property type="evidence" value="ECO:0007669"/>
    <property type="project" value="UniProtKB-KW"/>
</dbReference>
<accession>A0ABC8K7H5</accession>